<dbReference type="OrthoDB" id="5586600at2759"/>
<feature type="transmembrane region" description="Helical" evidence="6">
    <location>
        <begin position="67"/>
        <end position="86"/>
    </location>
</feature>
<name>A0A9N8Z7G3_9GLOM</name>
<evidence type="ECO:0000256" key="3">
    <source>
        <dbReference type="ARBA" id="ARBA00022989"/>
    </source>
</evidence>
<evidence type="ECO:0000313" key="7">
    <source>
        <dbReference type="EMBL" id="CAG8478714.1"/>
    </source>
</evidence>
<dbReference type="GO" id="GO:0005886">
    <property type="term" value="C:plasma membrane"/>
    <property type="evidence" value="ECO:0007669"/>
    <property type="project" value="TreeGrafter"/>
</dbReference>
<evidence type="ECO:0000256" key="1">
    <source>
        <dbReference type="ARBA" id="ARBA00004141"/>
    </source>
</evidence>
<feature type="region of interest" description="Disordered" evidence="5">
    <location>
        <begin position="485"/>
        <end position="508"/>
    </location>
</feature>
<evidence type="ECO:0000256" key="4">
    <source>
        <dbReference type="ARBA" id="ARBA00023136"/>
    </source>
</evidence>
<dbReference type="GO" id="GO:0007189">
    <property type="term" value="P:adenylate cyclase-activating G protein-coupled receptor signaling pathway"/>
    <property type="evidence" value="ECO:0007669"/>
    <property type="project" value="TreeGrafter"/>
</dbReference>
<keyword evidence="3 6" id="KW-1133">Transmembrane helix</keyword>
<proteinExistence type="predicted"/>
<evidence type="ECO:0000256" key="5">
    <source>
        <dbReference type="SAM" id="MobiDB-lite"/>
    </source>
</evidence>
<evidence type="ECO:0000256" key="6">
    <source>
        <dbReference type="SAM" id="Phobius"/>
    </source>
</evidence>
<reference evidence="7" key="1">
    <citation type="submission" date="2021-06" db="EMBL/GenBank/DDBJ databases">
        <authorList>
            <person name="Kallberg Y."/>
            <person name="Tangrot J."/>
            <person name="Rosling A."/>
        </authorList>
    </citation>
    <scope>NUCLEOTIDE SEQUENCE</scope>
    <source>
        <strain evidence="7">MA453B</strain>
    </source>
</reference>
<dbReference type="CDD" id="cd00637">
    <property type="entry name" value="7tm_classA_rhodopsin-like"/>
    <property type="match status" value="1"/>
</dbReference>
<protein>
    <submittedName>
        <fullName evidence="7">2421_t:CDS:1</fullName>
    </submittedName>
</protein>
<gene>
    <name evidence="7" type="ORF">DERYTH_LOCUS1814</name>
</gene>
<dbReference type="PANTHER" id="PTHR23112:SF0">
    <property type="entry name" value="TRANSMEMBRANE PROTEIN 116"/>
    <property type="match status" value="1"/>
</dbReference>
<comment type="caution">
    <text evidence="7">The sequence shown here is derived from an EMBL/GenBank/DDBJ whole genome shotgun (WGS) entry which is preliminary data.</text>
</comment>
<keyword evidence="2 6" id="KW-0812">Transmembrane</keyword>
<dbReference type="GO" id="GO:0004930">
    <property type="term" value="F:G protein-coupled receptor activity"/>
    <property type="evidence" value="ECO:0007669"/>
    <property type="project" value="TreeGrafter"/>
</dbReference>
<dbReference type="AlphaFoldDB" id="A0A9N8Z7G3"/>
<sequence length="508" mass="57463">MKSLYFPRALLPTQTIPISTPPSLGDARVPGTELVIPLGMGILFLSGLCTLYVIVRTMSRWKTTQRSLPMALRVPFYIAMSGRPWPTDDCRLIGGVTFFFISCNMILVGSLAMLTFLRICRKWYIDLGKCDYKLFAFLISLSFVFTMAGISSFGPSKYCLITPIITLALNFSILAIVVFCYAKTLRELNSIQLKKDYKSRFDTLSKHKKIEPIVVRKIIGYVLIFIIQWTPAMIYVFCQIIGYDEMWIYLVTDATVNLGGIGNMIQYIINEGWRNDTSGNLNETCDMSAVIIPAPSSNDSDYPNNSPAPTISLPFHHQSKSRINDLMSIKIDDSKPKLFLPDTLNNSSPTLVPSIENLKSDRKDDFKMKQQREIIQRDISVSSSSSQSDHSNIMNELDKIIVRHNDDVIRHGGIMSRQNGTTLTREQSLKTFRKSIKNKNNRNDTVSWHRFGSGGNSRTSIRGLLQRVESFRKVKDPKIIDPKNTADEIKEIDEENLPPGGNSTYSYL</sequence>
<feature type="transmembrane region" description="Helical" evidence="6">
    <location>
        <begin position="92"/>
        <end position="114"/>
    </location>
</feature>
<keyword evidence="4 6" id="KW-0472">Membrane</keyword>
<dbReference type="Proteomes" id="UP000789405">
    <property type="component" value="Unassembled WGS sequence"/>
</dbReference>
<dbReference type="Gene3D" id="1.20.1070.10">
    <property type="entry name" value="Rhodopsin 7-helix transmembrane proteins"/>
    <property type="match status" value="1"/>
</dbReference>
<dbReference type="EMBL" id="CAJVPY010000537">
    <property type="protein sequence ID" value="CAG8478714.1"/>
    <property type="molecule type" value="Genomic_DNA"/>
</dbReference>
<feature type="transmembrane region" description="Helical" evidence="6">
    <location>
        <begin position="218"/>
        <end position="237"/>
    </location>
</feature>
<feature type="transmembrane region" description="Helical" evidence="6">
    <location>
        <begin position="134"/>
        <end position="154"/>
    </location>
</feature>
<feature type="transmembrane region" description="Helical" evidence="6">
    <location>
        <begin position="34"/>
        <end position="55"/>
    </location>
</feature>
<comment type="subcellular location">
    <subcellularLocation>
        <location evidence="1">Membrane</location>
        <topology evidence="1">Multi-pass membrane protein</topology>
    </subcellularLocation>
</comment>
<feature type="transmembrane region" description="Helical" evidence="6">
    <location>
        <begin position="160"/>
        <end position="182"/>
    </location>
</feature>
<organism evidence="7 8">
    <name type="scientific">Dentiscutata erythropus</name>
    <dbReference type="NCBI Taxonomy" id="1348616"/>
    <lineage>
        <taxon>Eukaryota</taxon>
        <taxon>Fungi</taxon>
        <taxon>Fungi incertae sedis</taxon>
        <taxon>Mucoromycota</taxon>
        <taxon>Glomeromycotina</taxon>
        <taxon>Glomeromycetes</taxon>
        <taxon>Diversisporales</taxon>
        <taxon>Gigasporaceae</taxon>
        <taxon>Dentiscutata</taxon>
    </lineage>
</organism>
<dbReference type="SUPFAM" id="SSF81321">
    <property type="entry name" value="Family A G protein-coupled receptor-like"/>
    <property type="match status" value="1"/>
</dbReference>
<evidence type="ECO:0000313" key="8">
    <source>
        <dbReference type="Proteomes" id="UP000789405"/>
    </source>
</evidence>
<dbReference type="PANTHER" id="PTHR23112">
    <property type="entry name" value="G PROTEIN-COUPLED RECEPTOR 157-RELATED"/>
    <property type="match status" value="1"/>
</dbReference>
<evidence type="ECO:0000256" key="2">
    <source>
        <dbReference type="ARBA" id="ARBA00022692"/>
    </source>
</evidence>
<keyword evidence="8" id="KW-1185">Reference proteome</keyword>
<accession>A0A9N8Z7G3</accession>